<dbReference type="SFLD" id="SFLDG01135">
    <property type="entry name" value="C1.5.6:_HAD__Beta-PGM__Phospha"/>
    <property type="match status" value="1"/>
</dbReference>
<proteinExistence type="predicted"/>
<accession>A0A7G9WFF8</accession>
<protein>
    <submittedName>
        <fullName evidence="1">HAD family phosphatase</fullName>
    </submittedName>
</protein>
<dbReference type="KEGG" id="caml:H6X83_10800"/>
<dbReference type="EMBL" id="CP060696">
    <property type="protein sequence ID" value="QNO17420.1"/>
    <property type="molecule type" value="Genomic_DNA"/>
</dbReference>
<reference evidence="1 2" key="1">
    <citation type="submission" date="2020-08" db="EMBL/GenBank/DDBJ databases">
        <authorList>
            <person name="Ren C."/>
            <person name="Gu Y."/>
            <person name="Xu Y."/>
        </authorList>
    </citation>
    <scope>NUCLEOTIDE SEQUENCE [LARGE SCALE GENOMIC DNA]</scope>
    <source>
        <strain evidence="1 2">LBM18003</strain>
    </source>
</reference>
<dbReference type="RefSeq" id="WP_212506490.1">
    <property type="nucleotide sequence ID" value="NZ_CP060696.1"/>
</dbReference>
<sequence length="210" mass="23317">MLKAVIFDMDGTIFDTERVYHDAWTAVGVPEELYWQMIGRGHAEIKKMFRQQLKVSPDILYERCAVEIDRRLAAGIPKKLGLDDLLYFLQEHSYKIALATSSFTKDAKTKLQRAEVEDFFVAVIGGEQVVHGKPAPDIYQKAADAVGCTPEECIVLEDSFNGIRGGHAAGMYTVMIPDLLQPDAEIRTLADAVLPSLVEVPPLLLRLANA</sequence>
<dbReference type="InterPro" id="IPR023214">
    <property type="entry name" value="HAD_sf"/>
</dbReference>
<dbReference type="InterPro" id="IPR023198">
    <property type="entry name" value="PGP-like_dom2"/>
</dbReference>
<dbReference type="InterPro" id="IPR006439">
    <property type="entry name" value="HAD-SF_hydro_IA"/>
</dbReference>
<dbReference type="PRINTS" id="PR00413">
    <property type="entry name" value="HADHALOGNASE"/>
</dbReference>
<dbReference type="SFLD" id="SFLDG01129">
    <property type="entry name" value="C1.5:_HAD__Beta-PGM__Phosphata"/>
    <property type="match status" value="1"/>
</dbReference>
<dbReference type="NCBIfam" id="TIGR01549">
    <property type="entry name" value="HAD-SF-IA-v1"/>
    <property type="match status" value="1"/>
</dbReference>
<dbReference type="Pfam" id="PF00702">
    <property type="entry name" value="Hydrolase"/>
    <property type="match status" value="1"/>
</dbReference>
<dbReference type="Proteomes" id="UP000516046">
    <property type="component" value="Chromosome"/>
</dbReference>
<organism evidence="1 2">
    <name type="scientific">Caproicibacterium amylolyticum</name>
    <dbReference type="NCBI Taxonomy" id="2766537"/>
    <lineage>
        <taxon>Bacteria</taxon>
        <taxon>Bacillati</taxon>
        <taxon>Bacillota</taxon>
        <taxon>Clostridia</taxon>
        <taxon>Eubacteriales</taxon>
        <taxon>Oscillospiraceae</taxon>
        <taxon>Caproicibacterium</taxon>
    </lineage>
</organism>
<dbReference type="Gene3D" id="3.40.50.1000">
    <property type="entry name" value="HAD superfamily/HAD-like"/>
    <property type="match status" value="1"/>
</dbReference>
<dbReference type="InterPro" id="IPR036412">
    <property type="entry name" value="HAD-like_sf"/>
</dbReference>
<dbReference type="AlphaFoldDB" id="A0A7G9WFF8"/>
<dbReference type="SFLD" id="SFLDS00003">
    <property type="entry name" value="Haloacid_Dehalogenase"/>
    <property type="match status" value="1"/>
</dbReference>
<dbReference type="SUPFAM" id="SSF56784">
    <property type="entry name" value="HAD-like"/>
    <property type="match status" value="1"/>
</dbReference>
<gene>
    <name evidence="1" type="ORF">H6X83_10800</name>
</gene>
<name>A0A7G9WFF8_9FIRM</name>
<evidence type="ECO:0000313" key="1">
    <source>
        <dbReference type="EMBL" id="QNO17420.1"/>
    </source>
</evidence>
<dbReference type="PANTHER" id="PTHR18901">
    <property type="entry name" value="2-DEOXYGLUCOSE-6-PHOSPHATE PHOSPHATASE 2"/>
    <property type="match status" value="1"/>
</dbReference>
<dbReference type="Gene3D" id="1.10.150.240">
    <property type="entry name" value="Putative phosphatase, domain 2"/>
    <property type="match status" value="1"/>
</dbReference>
<keyword evidence="2" id="KW-1185">Reference proteome</keyword>
<dbReference type="NCBIfam" id="TIGR01509">
    <property type="entry name" value="HAD-SF-IA-v3"/>
    <property type="match status" value="1"/>
</dbReference>
<evidence type="ECO:0000313" key="2">
    <source>
        <dbReference type="Proteomes" id="UP000516046"/>
    </source>
</evidence>
<dbReference type="PANTHER" id="PTHR18901:SF38">
    <property type="entry name" value="PSEUDOURIDINE-5'-PHOSPHATASE"/>
    <property type="match status" value="1"/>
</dbReference>